<comment type="similarity">
    <text evidence="2">Belongs to the outer membrane OOP (TC 1.B.6) superfamily. OmpA family.</text>
</comment>
<feature type="chain" id="PRO_5028834591" description="Outer membrane protein A" evidence="13">
    <location>
        <begin position="20"/>
        <end position="350"/>
    </location>
</feature>
<dbReference type="InterPro" id="IPR036737">
    <property type="entry name" value="OmpA-like_sf"/>
</dbReference>
<organism evidence="15 16">
    <name type="scientific">Buchnera aphidicola</name>
    <name type="common">Pentalonia nigronervosa</name>
    <dbReference type="NCBI Taxonomy" id="1309793"/>
    <lineage>
        <taxon>Bacteria</taxon>
        <taxon>Pseudomonadati</taxon>
        <taxon>Pseudomonadota</taxon>
        <taxon>Gammaproteobacteria</taxon>
        <taxon>Enterobacterales</taxon>
        <taxon>Erwiniaceae</taxon>
        <taxon>Buchnera</taxon>
    </lineage>
</organism>
<keyword evidence="8 12" id="KW-0472">Membrane</keyword>
<evidence type="ECO:0000256" key="2">
    <source>
        <dbReference type="ARBA" id="ARBA00005710"/>
    </source>
</evidence>
<dbReference type="GO" id="GO:0009279">
    <property type="term" value="C:cell outer membrane"/>
    <property type="evidence" value="ECO:0007669"/>
    <property type="project" value="UniProtKB-SubCell"/>
</dbReference>
<dbReference type="PROSITE" id="PS51257">
    <property type="entry name" value="PROKAR_LIPOPROTEIN"/>
    <property type="match status" value="1"/>
</dbReference>
<dbReference type="InterPro" id="IPR050330">
    <property type="entry name" value="Bact_OuterMem_StrucFunc"/>
</dbReference>
<evidence type="ECO:0000256" key="3">
    <source>
        <dbReference type="ARBA" id="ARBA00022448"/>
    </source>
</evidence>
<dbReference type="InterPro" id="IPR000498">
    <property type="entry name" value="OmpA-like_TM_dom"/>
</dbReference>
<dbReference type="InterPro" id="IPR006690">
    <property type="entry name" value="OMPA-like_CS"/>
</dbReference>
<evidence type="ECO:0000256" key="6">
    <source>
        <dbReference type="ARBA" id="ARBA00023065"/>
    </source>
</evidence>
<evidence type="ECO:0000256" key="8">
    <source>
        <dbReference type="ARBA" id="ARBA00023136"/>
    </source>
</evidence>
<keyword evidence="5" id="KW-0812">Transmembrane</keyword>
<gene>
    <name evidence="15" type="ORF">ICW73_00920</name>
</gene>
<dbReference type="GO" id="GO:0015288">
    <property type="term" value="F:porin activity"/>
    <property type="evidence" value="ECO:0007669"/>
    <property type="project" value="UniProtKB-KW"/>
</dbReference>
<dbReference type="PANTHER" id="PTHR30329">
    <property type="entry name" value="STATOR ELEMENT OF FLAGELLAR MOTOR COMPLEX"/>
    <property type="match status" value="1"/>
</dbReference>
<dbReference type="InterPro" id="IPR006664">
    <property type="entry name" value="OMP_bac"/>
</dbReference>
<evidence type="ECO:0000256" key="9">
    <source>
        <dbReference type="ARBA" id="ARBA00023157"/>
    </source>
</evidence>
<evidence type="ECO:0000256" key="11">
    <source>
        <dbReference type="ARBA" id="ARBA00029539"/>
    </source>
</evidence>
<evidence type="ECO:0000256" key="7">
    <source>
        <dbReference type="ARBA" id="ARBA00023114"/>
    </source>
</evidence>
<dbReference type="InterPro" id="IPR011250">
    <property type="entry name" value="OMP/PagP_B-barrel"/>
</dbReference>
<keyword evidence="3" id="KW-0813">Transport</keyword>
<evidence type="ECO:0000256" key="5">
    <source>
        <dbReference type="ARBA" id="ARBA00022692"/>
    </source>
</evidence>
<dbReference type="Gene3D" id="3.30.1330.60">
    <property type="entry name" value="OmpA-like domain"/>
    <property type="match status" value="1"/>
</dbReference>
<dbReference type="EMBL" id="CP061275">
    <property type="protein sequence ID" value="QNS02012.1"/>
    <property type="molecule type" value="Genomic_DNA"/>
</dbReference>
<reference evidence="15 16" key="1">
    <citation type="submission" date="2020-09" db="EMBL/GenBank/DDBJ databases">
        <title>Genome sequence of the banana aphid, Pentalonia nigronervosa Coquerel (Hemiptera: Aphididae) and its symbionts.</title>
        <authorList>
            <person name="Mathers T.C."/>
            <person name="Mugford S.T."/>
            <person name="Hogenhout S.A."/>
            <person name="Tripathi L."/>
        </authorList>
    </citation>
    <scope>NUCLEOTIDE SEQUENCE [LARGE SCALE GENOMIC DNA]</scope>
    <source>
        <strain evidence="15">Ba4</strain>
    </source>
</reference>
<keyword evidence="7" id="KW-0626">Porin</keyword>
<evidence type="ECO:0000256" key="1">
    <source>
        <dbReference type="ARBA" id="ARBA00004571"/>
    </source>
</evidence>
<keyword evidence="10" id="KW-0998">Cell outer membrane</keyword>
<proteinExistence type="inferred from homology"/>
<comment type="subcellular location">
    <subcellularLocation>
        <location evidence="1">Cell outer membrane</location>
        <topology evidence="1">Multi-pass membrane protein</topology>
    </subcellularLocation>
</comment>
<keyword evidence="4" id="KW-1134">Transmembrane beta strand</keyword>
<evidence type="ECO:0000313" key="16">
    <source>
        <dbReference type="Proteomes" id="UP000516346"/>
    </source>
</evidence>
<dbReference type="AlphaFoldDB" id="A0A7H1AZV7"/>
<dbReference type="InterPro" id="IPR006665">
    <property type="entry name" value="OmpA-like"/>
</dbReference>
<dbReference type="CDD" id="cd07185">
    <property type="entry name" value="OmpA_C-like"/>
    <property type="match status" value="1"/>
</dbReference>
<dbReference type="PRINTS" id="PR01021">
    <property type="entry name" value="OMPADOMAIN"/>
</dbReference>
<keyword evidence="6" id="KW-0406">Ion transport</keyword>
<accession>A0A7H1AZV7</accession>
<evidence type="ECO:0000256" key="10">
    <source>
        <dbReference type="ARBA" id="ARBA00023237"/>
    </source>
</evidence>
<dbReference type="GO" id="GO:0046930">
    <property type="term" value="C:pore complex"/>
    <property type="evidence" value="ECO:0007669"/>
    <property type="project" value="UniProtKB-KW"/>
</dbReference>
<dbReference type="GO" id="GO:0006811">
    <property type="term" value="P:monoatomic ion transport"/>
    <property type="evidence" value="ECO:0007669"/>
    <property type="project" value="UniProtKB-KW"/>
</dbReference>
<feature type="signal peptide" evidence="13">
    <location>
        <begin position="1"/>
        <end position="19"/>
    </location>
</feature>
<dbReference type="PRINTS" id="PR01022">
    <property type="entry name" value="OUTRMMBRANEA"/>
</dbReference>
<keyword evidence="9" id="KW-1015">Disulfide bond</keyword>
<dbReference type="Gene3D" id="2.40.160.20">
    <property type="match status" value="1"/>
</dbReference>
<keyword evidence="13" id="KW-0732">Signal</keyword>
<dbReference type="Proteomes" id="UP000516346">
    <property type="component" value="Chromosome"/>
</dbReference>
<evidence type="ECO:0000259" key="14">
    <source>
        <dbReference type="PROSITE" id="PS51123"/>
    </source>
</evidence>
<dbReference type="SUPFAM" id="SSF56925">
    <property type="entry name" value="OMPA-like"/>
    <property type="match status" value="1"/>
</dbReference>
<dbReference type="Pfam" id="PF00691">
    <property type="entry name" value="OmpA"/>
    <property type="match status" value="1"/>
</dbReference>
<evidence type="ECO:0000313" key="15">
    <source>
        <dbReference type="EMBL" id="QNS02012.1"/>
    </source>
</evidence>
<evidence type="ECO:0000256" key="12">
    <source>
        <dbReference type="PROSITE-ProRule" id="PRU00473"/>
    </source>
</evidence>
<feature type="domain" description="OmpA-like" evidence="14">
    <location>
        <begin position="222"/>
        <end position="350"/>
    </location>
</feature>
<sequence>MKKIAFSITLLLASCVCFGQEVEKNPWYLGLSTGLSRFDLSENNIHNSNNMKYTFFTRDSMEPSFSTFLGYEFNPYFSAELENNFSGYFSHLFLKKNTNKKSMQSNSVQLLTKLSYPITHSLHVYTRLGGALFLDNLVSKNNKITFLNVKQSLFPSASLGVEYVFKDRFITRLDYNLKSNIKNMSDISVKPTIQGDATLSFGWKFGGPNRDNFPVFHSHELLKQQYVTLNENINFPFDSTALKYNAYDKLEKLDKNIKKMNLKNISVVLLGYTDRIGTVKYNKKLSEKRANTIKNYLTSRGILKKDVTVQGLGKTHPLTEKICKNIKNKSLLISCLSPDRRVEIKVLSYK</sequence>
<protein>
    <recommendedName>
        <fullName evidence="11">Outer membrane protein A</fullName>
    </recommendedName>
</protein>
<dbReference type="PANTHER" id="PTHR30329:SF21">
    <property type="entry name" value="LIPOPROTEIN YIAD-RELATED"/>
    <property type="match status" value="1"/>
</dbReference>
<dbReference type="PROSITE" id="PS01068">
    <property type="entry name" value="OMPA_1"/>
    <property type="match status" value="1"/>
</dbReference>
<evidence type="ECO:0000256" key="13">
    <source>
        <dbReference type="SAM" id="SignalP"/>
    </source>
</evidence>
<dbReference type="Pfam" id="PF01389">
    <property type="entry name" value="OmpA_membrane"/>
    <property type="match status" value="1"/>
</dbReference>
<dbReference type="InterPro" id="IPR002368">
    <property type="entry name" value="OmpA"/>
</dbReference>
<evidence type="ECO:0000256" key="4">
    <source>
        <dbReference type="ARBA" id="ARBA00022452"/>
    </source>
</evidence>
<name>A0A7H1AZV7_9GAMM</name>
<dbReference type="PROSITE" id="PS51123">
    <property type="entry name" value="OMPA_2"/>
    <property type="match status" value="1"/>
</dbReference>
<dbReference type="SUPFAM" id="SSF103088">
    <property type="entry name" value="OmpA-like"/>
    <property type="match status" value="1"/>
</dbReference>